<dbReference type="SUPFAM" id="SSF54001">
    <property type="entry name" value="Cysteine proteinases"/>
    <property type="match status" value="1"/>
</dbReference>
<evidence type="ECO:0000313" key="4">
    <source>
        <dbReference type="EMBL" id="ORV51310.1"/>
    </source>
</evidence>
<keyword evidence="5" id="KW-1185">Reference proteome</keyword>
<protein>
    <recommendedName>
        <fullName evidence="3">Peptidase C1A papain C-terminal domain-containing protein</fullName>
    </recommendedName>
</protein>
<evidence type="ECO:0000256" key="1">
    <source>
        <dbReference type="SAM" id="MobiDB-lite"/>
    </source>
</evidence>
<dbReference type="STRING" id="292462.AWC05_27450"/>
<dbReference type="GO" id="GO:0008234">
    <property type="term" value="F:cysteine-type peptidase activity"/>
    <property type="evidence" value="ECO:0007669"/>
    <property type="project" value="InterPro"/>
</dbReference>
<accession>A0A1X1U397</accession>
<dbReference type="CDD" id="cd02619">
    <property type="entry name" value="Peptidase_C1"/>
    <property type="match status" value="1"/>
</dbReference>
<reference evidence="4 5" key="1">
    <citation type="submission" date="2016-01" db="EMBL/GenBank/DDBJ databases">
        <title>The new phylogeny of the genus Mycobacterium.</title>
        <authorList>
            <person name="Tarcisio F."/>
            <person name="Conor M."/>
            <person name="Antonella G."/>
            <person name="Elisabetta G."/>
            <person name="Giulia F.S."/>
            <person name="Sara T."/>
            <person name="Anna F."/>
            <person name="Clotilde B."/>
            <person name="Roberto B."/>
            <person name="Veronica D.S."/>
            <person name="Fabio R."/>
            <person name="Monica P."/>
            <person name="Olivier J."/>
            <person name="Enrico T."/>
            <person name="Nicola S."/>
        </authorList>
    </citation>
    <scope>NUCLEOTIDE SEQUENCE [LARGE SCALE GENOMIC DNA]</scope>
    <source>
        <strain evidence="4 5">DSM 44852</strain>
    </source>
</reference>
<dbReference type="Proteomes" id="UP000193010">
    <property type="component" value="Unassembled WGS sequence"/>
</dbReference>
<gene>
    <name evidence="4" type="ORF">AWC05_27450</name>
</gene>
<keyword evidence="2" id="KW-0732">Signal</keyword>
<sequence>MDPRISRRSLLSLSVAGALAAALPSCSSGHDQAANQSQNQSEEPADLSFYGYDPDTAEPGETERPRHSGEVPRAASVPEEWLPPVGRQTMPNCFVWASVYGLATFYAARKSRIPPTSPDRLAGPDYAYIRYEIAHETPENTCHGGQITKCLDWLRSNGGTPSLAAAPNRKPGSKATCGVEWSQYGSQPIPPDPGFRIPEYKLTHITGADGLNNLRTIIASGMPIAFGTSLYTDFPRYRGQPSPYVGNGKLSRDKNGKKSGHVMLIVGYDDAYTKSTGAVRIQNSWGRRWGEKGFVWMAYDTLEKLAQGQGVYVPESA</sequence>
<feature type="domain" description="Peptidase C1A papain C-terminal" evidence="3">
    <location>
        <begin position="139"/>
        <end position="301"/>
    </location>
</feature>
<dbReference type="EMBL" id="LQOV01000018">
    <property type="protein sequence ID" value="ORV51310.1"/>
    <property type="molecule type" value="Genomic_DNA"/>
</dbReference>
<dbReference type="Gene3D" id="3.90.70.10">
    <property type="entry name" value="Cysteine proteinases"/>
    <property type="match status" value="1"/>
</dbReference>
<evidence type="ECO:0000259" key="3">
    <source>
        <dbReference type="Pfam" id="PF00112"/>
    </source>
</evidence>
<evidence type="ECO:0000313" key="5">
    <source>
        <dbReference type="Proteomes" id="UP000193010"/>
    </source>
</evidence>
<evidence type="ECO:0000256" key="2">
    <source>
        <dbReference type="SAM" id="SignalP"/>
    </source>
</evidence>
<dbReference type="Pfam" id="PF00112">
    <property type="entry name" value="Peptidase_C1"/>
    <property type="match status" value="1"/>
</dbReference>
<name>A0A1X1U397_MYCFL</name>
<dbReference type="AlphaFoldDB" id="A0A1X1U397"/>
<dbReference type="PROSITE" id="PS51318">
    <property type="entry name" value="TAT"/>
    <property type="match status" value="1"/>
</dbReference>
<dbReference type="InterPro" id="IPR006311">
    <property type="entry name" value="TAT_signal"/>
</dbReference>
<feature type="compositionally biased region" description="Basic and acidic residues" evidence="1">
    <location>
        <begin position="61"/>
        <end position="70"/>
    </location>
</feature>
<feature type="chain" id="PRO_5012259164" description="Peptidase C1A papain C-terminal domain-containing protein" evidence="2">
    <location>
        <begin position="34"/>
        <end position="317"/>
    </location>
</feature>
<dbReference type="GO" id="GO:0006508">
    <property type="term" value="P:proteolysis"/>
    <property type="evidence" value="ECO:0007669"/>
    <property type="project" value="InterPro"/>
</dbReference>
<dbReference type="InterPro" id="IPR038765">
    <property type="entry name" value="Papain-like_cys_pep_sf"/>
</dbReference>
<dbReference type="InterPro" id="IPR000668">
    <property type="entry name" value="Peptidase_C1A_C"/>
</dbReference>
<comment type="caution">
    <text evidence="4">The sequence shown here is derived from an EMBL/GenBank/DDBJ whole genome shotgun (WGS) entry which is preliminary data.</text>
</comment>
<proteinExistence type="predicted"/>
<feature type="signal peptide" evidence="2">
    <location>
        <begin position="1"/>
        <end position="33"/>
    </location>
</feature>
<feature type="compositionally biased region" description="Polar residues" evidence="1">
    <location>
        <begin position="29"/>
        <end position="42"/>
    </location>
</feature>
<organism evidence="4 5">
    <name type="scientific">Mycobacterium florentinum</name>
    <dbReference type="NCBI Taxonomy" id="292462"/>
    <lineage>
        <taxon>Bacteria</taxon>
        <taxon>Bacillati</taxon>
        <taxon>Actinomycetota</taxon>
        <taxon>Actinomycetes</taxon>
        <taxon>Mycobacteriales</taxon>
        <taxon>Mycobacteriaceae</taxon>
        <taxon>Mycobacterium</taxon>
        <taxon>Mycobacterium simiae complex</taxon>
    </lineage>
</organism>
<feature type="region of interest" description="Disordered" evidence="1">
    <location>
        <begin position="25"/>
        <end position="75"/>
    </location>
</feature>